<dbReference type="PROSITE" id="PS50089">
    <property type="entry name" value="ZF_RING_2"/>
    <property type="match status" value="1"/>
</dbReference>
<reference evidence="2" key="1">
    <citation type="journal article" date="2020" name="Nature">
        <title>Giant virus diversity and host interactions through global metagenomics.</title>
        <authorList>
            <person name="Schulz F."/>
            <person name="Roux S."/>
            <person name="Paez-Espino D."/>
            <person name="Jungbluth S."/>
            <person name="Walsh D.A."/>
            <person name="Denef V.J."/>
            <person name="McMahon K.D."/>
            <person name="Konstantinidis K.T."/>
            <person name="Eloe-Fadrosh E.A."/>
            <person name="Kyrpides N.C."/>
            <person name="Woyke T."/>
        </authorList>
    </citation>
    <scope>NUCLEOTIDE SEQUENCE</scope>
    <source>
        <strain evidence="2">GVMAG-S-1021933-23</strain>
    </source>
</reference>
<dbReference type="SUPFAM" id="SSF57850">
    <property type="entry name" value="RING/U-box"/>
    <property type="match status" value="1"/>
</dbReference>
<dbReference type="Pfam" id="PF13920">
    <property type="entry name" value="zf-C3HC4_3"/>
    <property type="match status" value="1"/>
</dbReference>
<evidence type="ECO:0000259" key="1">
    <source>
        <dbReference type="PROSITE" id="PS50089"/>
    </source>
</evidence>
<sequence length="139" mass="16567">MEDFVNLICIKEKGKLRIRITSTSYFSDANVQFPRSIRFEGRKYRVKKEHINFIQTRGKYFYSVKKESNIEILNDDFSEINVFEDTEDNLCIVCMDNEKSIVFNPCFHYYCCLVCSEKLHNCPICRFRIMSKIKKDMIG</sequence>
<dbReference type="InterPro" id="IPR051728">
    <property type="entry name" value="RING-FYVE_E3_ubiquitin-ligase"/>
</dbReference>
<dbReference type="EMBL" id="MN740594">
    <property type="protein sequence ID" value="QHS78014.1"/>
    <property type="molecule type" value="Genomic_DNA"/>
</dbReference>
<proteinExistence type="predicted"/>
<dbReference type="PANTHER" id="PTHR14879">
    <property type="entry name" value="CASPASE REGULATOR, RING FINGER DOMAIN-CONTAINING"/>
    <property type="match status" value="1"/>
</dbReference>
<dbReference type="PANTHER" id="PTHR14879:SF5">
    <property type="entry name" value="RING-TYPE DOMAIN-CONTAINING PROTEIN"/>
    <property type="match status" value="1"/>
</dbReference>
<evidence type="ECO:0000313" key="2">
    <source>
        <dbReference type="EMBL" id="QHS78014.1"/>
    </source>
</evidence>
<dbReference type="InterPro" id="IPR013083">
    <property type="entry name" value="Znf_RING/FYVE/PHD"/>
</dbReference>
<name>A0A6C0AE49_9ZZZZ</name>
<dbReference type="Gene3D" id="3.30.40.10">
    <property type="entry name" value="Zinc/RING finger domain, C3HC4 (zinc finger)"/>
    <property type="match status" value="1"/>
</dbReference>
<dbReference type="AlphaFoldDB" id="A0A6C0AE49"/>
<dbReference type="InterPro" id="IPR001841">
    <property type="entry name" value="Znf_RING"/>
</dbReference>
<accession>A0A6C0AE49</accession>
<organism evidence="2">
    <name type="scientific">viral metagenome</name>
    <dbReference type="NCBI Taxonomy" id="1070528"/>
    <lineage>
        <taxon>unclassified sequences</taxon>
        <taxon>metagenomes</taxon>
        <taxon>organismal metagenomes</taxon>
    </lineage>
</organism>
<feature type="domain" description="RING-type" evidence="1">
    <location>
        <begin position="91"/>
        <end position="126"/>
    </location>
</feature>
<protein>
    <recommendedName>
        <fullName evidence="1">RING-type domain-containing protein</fullName>
    </recommendedName>
</protein>